<dbReference type="InterPro" id="IPR046788">
    <property type="entry name" value="Methyltransf_35"/>
</dbReference>
<dbReference type="EMBL" id="SHMC01000006">
    <property type="protein sequence ID" value="TAA23284.1"/>
    <property type="molecule type" value="Genomic_DNA"/>
</dbReference>
<dbReference type="Pfam" id="PF20553">
    <property type="entry name" value="Methyltransf_35"/>
    <property type="match status" value="1"/>
</dbReference>
<organism evidence="1 2">
    <name type="scientific">Pseudoxanthomonas winnipegensis</name>
    <dbReference type="NCBI Taxonomy" id="2480810"/>
    <lineage>
        <taxon>Bacteria</taxon>
        <taxon>Pseudomonadati</taxon>
        <taxon>Pseudomonadota</taxon>
        <taxon>Gammaproteobacteria</taxon>
        <taxon>Lysobacterales</taxon>
        <taxon>Lysobacteraceae</taxon>
        <taxon>Pseudoxanthomonas</taxon>
    </lineage>
</organism>
<evidence type="ECO:0000313" key="1">
    <source>
        <dbReference type="EMBL" id="TAA23284.1"/>
    </source>
</evidence>
<evidence type="ECO:0000313" key="2">
    <source>
        <dbReference type="Proteomes" id="UP000292627"/>
    </source>
</evidence>
<comment type="caution">
    <text evidence="1">The sequence shown here is derived from an EMBL/GenBank/DDBJ whole genome shotgun (WGS) entry which is preliminary data.</text>
</comment>
<dbReference type="AlphaFoldDB" id="A0A4Q8L6N8"/>
<dbReference type="OrthoDB" id="9181262at2"/>
<protein>
    <submittedName>
        <fullName evidence="1">Uncharacterized protein</fullName>
    </submittedName>
</protein>
<dbReference type="RefSeq" id="WP_130552309.1">
    <property type="nucleotide sequence ID" value="NZ_SHMC01000006.1"/>
</dbReference>
<reference evidence="1 2" key="1">
    <citation type="submission" date="2019-02" db="EMBL/GenBank/DDBJ databases">
        <title>WGS of Pseudoxanthomonas species novum from clinical isolates.</title>
        <authorList>
            <person name="Bernier A.-M."/>
            <person name="Bernard K."/>
            <person name="Vachon A."/>
        </authorList>
    </citation>
    <scope>NUCLEOTIDE SEQUENCE [LARGE SCALE GENOMIC DNA]</scope>
    <source>
        <strain evidence="1 2">NML171200</strain>
    </source>
</reference>
<dbReference type="Proteomes" id="UP000292627">
    <property type="component" value="Unassembled WGS sequence"/>
</dbReference>
<gene>
    <name evidence="1" type="ORF">EA660_15205</name>
</gene>
<name>A0A4Q8L6N8_9GAMM</name>
<accession>A0A4Q8L6N8</accession>
<sequence>MPSFDAINYSLRPSKSIQRQLVFDGAKKIQSMLSLVDMAYVGFGSIWFTDFMLAHKVLSVSRSVSIEAHEIGFARAKFNAPYATVDVVHGQSSDVLPGLMQDADLKKRPWMIWLDYDFALAESMVDDIRFVVEGAPKNSLFLITFSGLESKYGKPADRVTRLKELLGSVVPDDLSKEACKGDQLLKTLADLTLAKMSSVALGASRPGGFVQAFRIFYKDGTPMITIGGVLPAPNSTASISALTTSQEWSCQPQEMISAPHLTFKEAAALQSKLPALQALTRDVVKELGFDLEDKQIAAFEQHYLRYPNFAQIVN</sequence>
<proteinExistence type="predicted"/>